<dbReference type="GO" id="GO:0000786">
    <property type="term" value="C:nucleosome"/>
    <property type="evidence" value="ECO:0007669"/>
    <property type="project" value="InterPro"/>
</dbReference>
<evidence type="ECO:0008006" key="3">
    <source>
        <dbReference type="Google" id="ProtNLM"/>
    </source>
</evidence>
<proteinExistence type="predicted"/>
<protein>
    <recommendedName>
        <fullName evidence="3">Histone H2A</fullName>
    </recommendedName>
</protein>
<dbReference type="AlphaFoldDB" id="A0AAV5E9K6"/>
<dbReference type="Gene3D" id="1.10.20.10">
    <property type="entry name" value="Histone, subunit A"/>
    <property type="match status" value="2"/>
</dbReference>
<dbReference type="InterPro" id="IPR009072">
    <property type="entry name" value="Histone-fold"/>
</dbReference>
<dbReference type="Proteomes" id="UP001054889">
    <property type="component" value="Unassembled WGS sequence"/>
</dbReference>
<comment type="caution">
    <text evidence="1">The sequence shown here is derived from an EMBL/GenBank/DDBJ whole genome shotgun (WGS) entry which is preliminary data.</text>
</comment>
<evidence type="ECO:0000313" key="2">
    <source>
        <dbReference type="Proteomes" id="UP001054889"/>
    </source>
</evidence>
<dbReference type="GO" id="GO:0003677">
    <property type="term" value="F:DNA binding"/>
    <property type="evidence" value="ECO:0007669"/>
    <property type="project" value="InterPro"/>
</dbReference>
<evidence type="ECO:0000313" key="1">
    <source>
        <dbReference type="EMBL" id="GJN19226.1"/>
    </source>
</evidence>
<dbReference type="InterPro" id="IPR002119">
    <property type="entry name" value="Histone_H2A"/>
</dbReference>
<dbReference type="GO" id="GO:0046982">
    <property type="term" value="F:protein heterodimerization activity"/>
    <property type="evidence" value="ECO:0007669"/>
    <property type="project" value="InterPro"/>
</dbReference>
<dbReference type="EMBL" id="BQKI01000074">
    <property type="protein sequence ID" value="GJN19226.1"/>
    <property type="molecule type" value="Genomic_DNA"/>
</dbReference>
<keyword evidence="2" id="KW-1185">Reference proteome</keyword>
<reference evidence="1" key="2">
    <citation type="submission" date="2021-12" db="EMBL/GenBank/DDBJ databases">
        <title>Resequencing data analysis of finger millet.</title>
        <authorList>
            <person name="Hatakeyama M."/>
            <person name="Aluri S."/>
            <person name="Balachadran M.T."/>
            <person name="Sivarajan S.R."/>
            <person name="Poveda L."/>
            <person name="Shimizu-Inatsugi R."/>
            <person name="Schlapbach R."/>
            <person name="Sreeman S.M."/>
            <person name="Shimizu K.K."/>
        </authorList>
    </citation>
    <scope>NUCLEOTIDE SEQUENCE</scope>
</reference>
<name>A0AAV5E9K6_ELECO</name>
<sequence>MFLVQQCTLLPFKVKRIALHHLQLAIRGNEEFNTLITSTVAGGGVILHIYKSFDNKTSLFEKVEAKRRKEDKGLLAAKSELKEMTQRHSVVFVLLQHCTLHPFKVKCITPGHLQLAIRGNAEVINTLFKGTITTGGVILHIYKSLINTTKLL</sequence>
<accession>A0AAV5E9K6</accession>
<reference evidence="1" key="1">
    <citation type="journal article" date="2018" name="DNA Res.">
        <title>Multiple hybrid de novo genome assembly of finger millet, an orphan allotetraploid crop.</title>
        <authorList>
            <person name="Hatakeyama M."/>
            <person name="Aluri S."/>
            <person name="Balachadran M.T."/>
            <person name="Sivarajan S.R."/>
            <person name="Patrignani A."/>
            <person name="Gruter S."/>
            <person name="Poveda L."/>
            <person name="Shimizu-Inatsugi R."/>
            <person name="Baeten J."/>
            <person name="Francoijs K.J."/>
            <person name="Nataraja K.N."/>
            <person name="Reddy Y.A.N."/>
            <person name="Phadnis S."/>
            <person name="Ravikumar R.L."/>
            <person name="Schlapbach R."/>
            <person name="Sreeman S.M."/>
            <person name="Shimizu K.K."/>
        </authorList>
    </citation>
    <scope>NUCLEOTIDE SEQUENCE</scope>
</reference>
<organism evidence="1 2">
    <name type="scientific">Eleusine coracana subsp. coracana</name>
    <dbReference type="NCBI Taxonomy" id="191504"/>
    <lineage>
        <taxon>Eukaryota</taxon>
        <taxon>Viridiplantae</taxon>
        <taxon>Streptophyta</taxon>
        <taxon>Embryophyta</taxon>
        <taxon>Tracheophyta</taxon>
        <taxon>Spermatophyta</taxon>
        <taxon>Magnoliopsida</taxon>
        <taxon>Liliopsida</taxon>
        <taxon>Poales</taxon>
        <taxon>Poaceae</taxon>
        <taxon>PACMAD clade</taxon>
        <taxon>Chloridoideae</taxon>
        <taxon>Cynodonteae</taxon>
        <taxon>Eleusininae</taxon>
        <taxon>Eleusine</taxon>
    </lineage>
</organism>
<dbReference type="GO" id="GO:0030527">
    <property type="term" value="F:structural constituent of chromatin"/>
    <property type="evidence" value="ECO:0007669"/>
    <property type="project" value="InterPro"/>
</dbReference>
<gene>
    <name evidence="1" type="primary">gb06475</name>
    <name evidence="1" type="ORF">PR202_gb06475</name>
</gene>
<dbReference type="PANTHER" id="PTHR23430">
    <property type="entry name" value="HISTONE H2A"/>
    <property type="match status" value="1"/>
</dbReference>